<dbReference type="AlphaFoldDB" id="A0A9P1NFB9"/>
<protein>
    <submittedName>
        <fullName evidence="1">Uncharacterized protein</fullName>
    </submittedName>
</protein>
<dbReference type="EMBL" id="AM293858">
    <property type="protein sequence ID" value="CAL25387.1"/>
    <property type="molecule type" value="Genomic_DNA"/>
</dbReference>
<gene>
    <name evidence="1" type="primary">vep25</name>
</gene>
<name>A0A9P1NFB9_VIBVL</name>
<reference evidence="1" key="1">
    <citation type="journal article" date="2008" name="J. Bacteriol.">
        <title>A common virulence plasmid in biotype 2 Vibrio vulnificus and its dissemination aided by a conjugal plasmid.</title>
        <authorList>
            <person name="Lee C.T."/>
            <person name="Amaro C."/>
            <person name="Wu K.M."/>
            <person name="Valiente E."/>
            <person name="Chang Y.F."/>
            <person name="Tsai S.F."/>
            <person name="Chang C.H."/>
            <person name="Hor L.I."/>
        </authorList>
    </citation>
    <scope>NUCLEOTIDE SEQUENCE</scope>
    <source>
        <strain evidence="1">CECT4999</strain>
    </source>
</reference>
<sequence>MSKAPAWLDKANQNKTGNTVGNVAEVGQIRNKPGPKKSVVVRKTVGLKLSDLRNEEISKLESLLKQNGFELTRGRSEAVEIAVSVLLKIIDTSNELSEWKSFLEETIGKEERDIQNR</sequence>
<evidence type="ECO:0000313" key="1">
    <source>
        <dbReference type="EMBL" id="CAL25387.1"/>
    </source>
</evidence>
<dbReference type="RefSeq" id="WP_011988319.1">
    <property type="nucleotide sequence ID" value="NC_009701.1"/>
</dbReference>
<proteinExistence type="predicted"/>
<organism evidence="1">
    <name type="scientific">Vibrio vulnificus</name>
    <dbReference type="NCBI Taxonomy" id="672"/>
    <lineage>
        <taxon>Bacteria</taxon>
        <taxon>Pseudomonadati</taxon>
        <taxon>Pseudomonadota</taxon>
        <taxon>Gammaproteobacteria</taxon>
        <taxon>Vibrionales</taxon>
        <taxon>Vibrionaceae</taxon>
        <taxon>Vibrio</taxon>
    </lineage>
</organism>
<accession>A0A9P1NFB9</accession>